<dbReference type="SUPFAM" id="SSF54523">
    <property type="entry name" value="Pili subunits"/>
    <property type="match status" value="1"/>
</dbReference>
<accession>B2KCI2</accession>
<proteinExistence type="inferred from homology"/>
<dbReference type="PROSITE" id="PS00409">
    <property type="entry name" value="PROKAR_NTER_METHYL"/>
    <property type="match status" value="1"/>
</dbReference>
<dbReference type="Proteomes" id="UP000001029">
    <property type="component" value="Chromosome"/>
</dbReference>
<dbReference type="Pfam" id="PF07963">
    <property type="entry name" value="N_methyl"/>
    <property type="match status" value="1"/>
</dbReference>
<dbReference type="AlphaFoldDB" id="B2KCI2"/>
<organism evidence="3 4">
    <name type="scientific">Elusimicrobium minutum (strain Pei191)</name>
    <dbReference type="NCBI Taxonomy" id="445932"/>
    <lineage>
        <taxon>Bacteria</taxon>
        <taxon>Pseudomonadati</taxon>
        <taxon>Elusimicrobiota</taxon>
        <taxon>Elusimicrobia</taxon>
        <taxon>Elusimicrobiales</taxon>
        <taxon>Elusimicrobiaceae</taxon>
        <taxon>Elusimicrobium</taxon>
    </lineage>
</organism>
<evidence type="ECO:0000256" key="2">
    <source>
        <dbReference type="ARBA" id="ARBA00022481"/>
    </source>
</evidence>
<name>B2KCI2_ELUMP</name>
<evidence type="ECO:0000313" key="3">
    <source>
        <dbReference type="EMBL" id="ACC98103.1"/>
    </source>
</evidence>
<sequence>MKKGFTLIELLVVVLIIGILAAIALPQYTRSVEKAKASRILPIMSSLKQAVRVCLMETGGVQCDIDQLNITINNASGTPITRANVSTSNQTPTPINNEWGIAYNHASGEIFLVRIPYAGKFFWDIILSTKDGSCYVRGNTSHPDGMKVIESLGFTKSAGTSGWITYRCD</sequence>
<keyword evidence="2" id="KW-0488">Methylation</keyword>
<protein>
    <submittedName>
        <fullName evidence="3">Type II secretion system subunit H, I</fullName>
    </submittedName>
</protein>
<dbReference type="InterPro" id="IPR012902">
    <property type="entry name" value="N_methyl_site"/>
</dbReference>
<dbReference type="HOGENOM" id="CLU_091705_3_0_0"/>
<dbReference type="NCBIfam" id="TIGR02532">
    <property type="entry name" value="IV_pilin_GFxxxE"/>
    <property type="match status" value="1"/>
</dbReference>
<keyword evidence="4" id="KW-1185">Reference proteome</keyword>
<dbReference type="EMBL" id="CP001055">
    <property type="protein sequence ID" value="ACC98103.1"/>
    <property type="molecule type" value="Genomic_DNA"/>
</dbReference>
<reference evidence="3 4" key="1">
    <citation type="journal article" date="2009" name="Appl. Environ. Microbiol.">
        <title>Genomic analysis of 'Elusimicrobium minutum,' the first cultivated representative of the phylum 'Elusimicrobia' (formerly termite group 1).</title>
        <authorList>
            <person name="Herlemann D.P.R."/>
            <person name="Geissinger O."/>
            <person name="Ikeda-Ohtsubo W."/>
            <person name="Kunin V."/>
            <person name="Sun H."/>
            <person name="Lapidus A."/>
            <person name="Hugenholtz P."/>
            <person name="Brune A."/>
        </authorList>
    </citation>
    <scope>NUCLEOTIDE SEQUENCE [LARGE SCALE GENOMIC DNA]</scope>
    <source>
        <strain evidence="3 4">Pei191</strain>
    </source>
</reference>
<comment type="similarity">
    <text evidence="1">Belongs to the N-Me-Phe pilin family.</text>
</comment>
<evidence type="ECO:0000256" key="1">
    <source>
        <dbReference type="ARBA" id="ARBA00005233"/>
    </source>
</evidence>
<dbReference type="KEGG" id="emi:Emin_0548"/>
<dbReference type="PANTHER" id="PTHR30093:SF34">
    <property type="entry name" value="PREPILIN PEPTIDASE-DEPENDENT PROTEIN D"/>
    <property type="match status" value="1"/>
</dbReference>
<gene>
    <name evidence="3" type="ordered locus">Emin_0548</name>
</gene>
<evidence type="ECO:0000313" key="4">
    <source>
        <dbReference type="Proteomes" id="UP000001029"/>
    </source>
</evidence>
<dbReference type="InterPro" id="IPR045584">
    <property type="entry name" value="Pilin-like"/>
</dbReference>
<dbReference type="PANTHER" id="PTHR30093">
    <property type="entry name" value="GENERAL SECRETION PATHWAY PROTEIN G"/>
    <property type="match status" value="1"/>
</dbReference>
<dbReference type="RefSeq" id="WP_012414718.1">
    <property type="nucleotide sequence ID" value="NC_010644.1"/>
</dbReference>
<dbReference type="Gene3D" id="3.30.700.10">
    <property type="entry name" value="Glycoprotein, Type 4 Pilin"/>
    <property type="match status" value="1"/>
</dbReference>